<sequence length="116" mass="13026">MDISATIKEVTKDWDIEAMVQAIIADDPEMEAHREELKISLSQAKNGEIGRITYASPIAETRHRANLTQSKFAERLGISLATLRSWEQGVRQPSGAAKTLLDLLYRKPELINDLHV</sequence>
<evidence type="ECO:0000313" key="5">
    <source>
        <dbReference type="EMBL" id="SUB33346.1"/>
    </source>
</evidence>
<proteinExistence type="predicted"/>
<dbReference type="SUPFAM" id="SSF47413">
    <property type="entry name" value="lambda repressor-like DNA-binding domains"/>
    <property type="match status" value="1"/>
</dbReference>
<dbReference type="GO" id="GO:0003677">
    <property type="term" value="F:DNA binding"/>
    <property type="evidence" value="ECO:0007669"/>
    <property type="project" value="UniProtKB-KW"/>
</dbReference>
<keyword evidence="1" id="KW-0805">Transcription regulation</keyword>
<dbReference type="PANTHER" id="PTHR36511">
    <property type="entry name" value="MERR FAMILY BACTERIAL REGULATORY PROTEIN"/>
    <property type="match status" value="1"/>
</dbReference>
<protein>
    <submittedName>
        <fullName evidence="5">Putative transcriptional regulator</fullName>
    </submittedName>
</protein>
<dbReference type="Pfam" id="PF01381">
    <property type="entry name" value="HTH_3"/>
    <property type="match status" value="1"/>
</dbReference>
<dbReference type="Proteomes" id="UP000254280">
    <property type="component" value="Unassembled WGS sequence"/>
</dbReference>
<dbReference type="SMART" id="SM00530">
    <property type="entry name" value="HTH_XRE"/>
    <property type="match status" value="1"/>
</dbReference>
<evidence type="ECO:0000313" key="6">
    <source>
        <dbReference type="Proteomes" id="UP000254280"/>
    </source>
</evidence>
<dbReference type="EMBL" id="UGSS01000002">
    <property type="protein sequence ID" value="SUB33346.1"/>
    <property type="molecule type" value="Genomic_DNA"/>
</dbReference>
<keyword evidence="6" id="KW-1185">Reference proteome</keyword>
<reference evidence="5 6" key="1">
    <citation type="submission" date="2018-06" db="EMBL/GenBank/DDBJ databases">
        <authorList>
            <consortium name="Pathogen Informatics"/>
            <person name="Doyle S."/>
        </authorList>
    </citation>
    <scope>NUCLEOTIDE SEQUENCE [LARGE SCALE GENOMIC DNA]</scope>
    <source>
        <strain evidence="5 6">NCTC10699</strain>
    </source>
</reference>
<dbReference type="Gene3D" id="1.10.260.40">
    <property type="entry name" value="lambda repressor-like DNA-binding domains"/>
    <property type="match status" value="1"/>
</dbReference>
<keyword evidence="2" id="KW-0238">DNA-binding</keyword>
<name>A0A379B4B3_9PAST</name>
<dbReference type="AlphaFoldDB" id="A0A379B4B3"/>
<evidence type="ECO:0000256" key="3">
    <source>
        <dbReference type="ARBA" id="ARBA00023163"/>
    </source>
</evidence>
<gene>
    <name evidence="5" type="ORF">NCTC10699_00961</name>
</gene>
<evidence type="ECO:0000256" key="1">
    <source>
        <dbReference type="ARBA" id="ARBA00023015"/>
    </source>
</evidence>
<dbReference type="InterPro" id="IPR052359">
    <property type="entry name" value="HTH-type_reg/antitoxin"/>
</dbReference>
<keyword evidence="3" id="KW-0804">Transcription</keyword>
<dbReference type="PANTHER" id="PTHR36511:SF4">
    <property type="entry name" value="ANTITOXIN MQSA"/>
    <property type="match status" value="1"/>
</dbReference>
<dbReference type="InterPro" id="IPR001387">
    <property type="entry name" value="Cro/C1-type_HTH"/>
</dbReference>
<organism evidence="5 6">
    <name type="scientific">[Pasteurella] mairii</name>
    <dbReference type="NCBI Taxonomy" id="757"/>
    <lineage>
        <taxon>Bacteria</taxon>
        <taxon>Pseudomonadati</taxon>
        <taxon>Pseudomonadota</taxon>
        <taxon>Gammaproteobacteria</taxon>
        <taxon>Pasteurellales</taxon>
        <taxon>Pasteurellaceae</taxon>
    </lineage>
</organism>
<accession>A0A379B4B3</accession>
<evidence type="ECO:0000256" key="2">
    <source>
        <dbReference type="ARBA" id="ARBA00023125"/>
    </source>
</evidence>
<dbReference type="CDD" id="cd00093">
    <property type="entry name" value="HTH_XRE"/>
    <property type="match status" value="1"/>
</dbReference>
<feature type="domain" description="HTH cro/C1-type" evidence="4">
    <location>
        <begin position="58"/>
        <end position="111"/>
    </location>
</feature>
<dbReference type="PROSITE" id="PS50943">
    <property type="entry name" value="HTH_CROC1"/>
    <property type="match status" value="1"/>
</dbReference>
<evidence type="ECO:0000259" key="4">
    <source>
        <dbReference type="PROSITE" id="PS50943"/>
    </source>
</evidence>
<dbReference type="InterPro" id="IPR010982">
    <property type="entry name" value="Lambda_DNA-bd_dom_sf"/>
</dbReference>